<keyword evidence="2 7" id="KW-0547">Nucleotide-binding</keyword>
<dbReference type="NCBIfam" id="NF003154">
    <property type="entry name" value="PRK04123.1"/>
    <property type="match status" value="1"/>
</dbReference>
<dbReference type="PANTHER" id="PTHR43435:SF4">
    <property type="entry name" value="FGGY CARBOHYDRATE KINASE DOMAIN-CONTAINING PROTEIN"/>
    <property type="match status" value="1"/>
</dbReference>
<comment type="similarity">
    <text evidence="7 9">Belongs to the ribulokinase family.</text>
</comment>
<comment type="pathway">
    <text evidence="7 9">Carbohydrate degradation; L-arabinose degradation via L-ribulose; D-xylulose 5-phosphate from L-arabinose (bacterial route): step 2/3.</text>
</comment>
<feature type="domain" description="Carbohydrate kinase FGGY C-terminal" evidence="11">
    <location>
        <begin position="290"/>
        <end position="488"/>
    </location>
</feature>
<dbReference type="InterPro" id="IPR005929">
    <property type="entry name" value="Ribulokinase"/>
</dbReference>
<dbReference type="InterPro" id="IPR018483">
    <property type="entry name" value="Carb_kinase_FGGY_CS"/>
</dbReference>
<evidence type="ECO:0000256" key="9">
    <source>
        <dbReference type="RuleBase" id="RU003455"/>
    </source>
</evidence>
<dbReference type="PROSITE" id="PS00445">
    <property type="entry name" value="FGGY_KINASES_2"/>
    <property type="match status" value="1"/>
</dbReference>
<dbReference type="InterPro" id="IPR000577">
    <property type="entry name" value="Carb_kinase_FGGY"/>
</dbReference>
<evidence type="ECO:0000256" key="8">
    <source>
        <dbReference type="NCBIfam" id="TIGR01234"/>
    </source>
</evidence>
<gene>
    <name evidence="7" type="primary">araB</name>
    <name evidence="12" type="ORF">SAMN05518846_11387</name>
</gene>
<reference evidence="13" key="1">
    <citation type="submission" date="2016-10" db="EMBL/GenBank/DDBJ databases">
        <authorList>
            <person name="Varghese N."/>
            <person name="Submissions S."/>
        </authorList>
    </citation>
    <scope>NUCLEOTIDE SEQUENCE [LARGE SCALE GENOMIC DNA]</scope>
    <source>
        <strain evidence="13">OK042</strain>
    </source>
</reference>
<comment type="catalytic activity">
    <reaction evidence="7">
        <text>D-ribulose + ATP = D-ribulose 5-phosphate + ADP + H(+)</text>
        <dbReference type="Rhea" id="RHEA:17601"/>
        <dbReference type="ChEBI" id="CHEBI:15378"/>
        <dbReference type="ChEBI" id="CHEBI:17173"/>
        <dbReference type="ChEBI" id="CHEBI:30616"/>
        <dbReference type="ChEBI" id="CHEBI:58121"/>
        <dbReference type="ChEBI" id="CHEBI:456216"/>
        <dbReference type="EC" id="2.7.1.16"/>
    </reaction>
</comment>
<evidence type="ECO:0000256" key="4">
    <source>
        <dbReference type="ARBA" id="ARBA00022840"/>
    </source>
</evidence>
<organism evidence="12 13">
    <name type="scientific">Brevibacillus centrosporus</name>
    <dbReference type="NCBI Taxonomy" id="54910"/>
    <lineage>
        <taxon>Bacteria</taxon>
        <taxon>Bacillati</taxon>
        <taxon>Bacillota</taxon>
        <taxon>Bacilli</taxon>
        <taxon>Bacillales</taxon>
        <taxon>Paenibacillaceae</taxon>
        <taxon>Brevibacillus</taxon>
    </lineage>
</organism>
<keyword evidence="5 7" id="KW-0054">Arabinose catabolism</keyword>
<dbReference type="SUPFAM" id="SSF53067">
    <property type="entry name" value="Actin-like ATPase domain"/>
    <property type="match status" value="2"/>
</dbReference>
<proteinExistence type="inferred from homology"/>
<evidence type="ECO:0000256" key="7">
    <source>
        <dbReference type="HAMAP-Rule" id="MF_00520"/>
    </source>
</evidence>
<dbReference type="Pfam" id="PF02782">
    <property type="entry name" value="FGGY_C"/>
    <property type="match status" value="1"/>
</dbReference>
<evidence type="ECO:0000256" key="6">
    <source>
        <dbReference type="ARBA" id="ARBA00023277"/>
    </source>
</evidence>
<evidence type="ECO:0000313" key="12">
    <source>
        <dbReference type="EMBL" id="SFK43422.1"/>
    </source>
</evidence>
<dbReference type="CDD" id="cd07781">
    <property type="entry name" value="ASKHA_NBD_FGGY_L-RBK"/>
    <property type="match status" value="1"/>
</dbReference>
<evidence type="ECO:0000259" key="10">
    <source>
        <dbReference type="Pfam" id="PF00370"/>
    </source>
</evidence>
<evidence type="ECO:0000259" key="11">
    <source>
        <dbReference type="Pfam" id="PF02782"/>
    </source>
</evidence>
<dbReference type="InterPro" id="IPR018484">
    <property type="entry name" value="FGGY_N"/>
</dbReference>
<dbReference type="STRING" id="1884381.SAMN05518846_11387"/>
<dbReference type="GO" id="GO:0008741">
    <property type="term" value="F:ribulokinase activity"/>
    <property type="evidence" value="ECO:0007669"/>
    <property type="project" value="UniProtKB-UniRule"/>
</dbReference>
<keyword evidence="4 7" id="KW-0067">ATP-binding</keyword>
<accession>A0A1I3ZHC0</accession>
<keyword evidence="3 7" id="KW-0418">Kinase</keyword>
<dbReference type="Proteomes" id="UP000198915">
    <property type="component" value="Unassembled WGS sequence"/>
</dbReference>
<feature type="domain" description="Carbohydrate kinase FGGY N-terminal" evidence="10">
    <location>
        <begin position="5"/>
        <end position="279"/>
    </location>
</feature>
<keyword evidence="1 7" id="KW-0808">Transferase</keyword>
<evidence type="ECO:0000256" key="1">
    <source>
        <dbReference type="ARBA" id="ARBA00022679"/>
    </source>
</evidence>
<evidence type="ECO:0000256" key="3">
    <source>
        <dbReference type="ARBA" id="ARBA00022777"/>
    </source>
</evidence>
<sequence>MEKRYVIGIDFGTESGRVVIADVEQGGELASHATLYRHGTIVEKLPGSGKALGQDWALQHPDDYREVLKQSVREVLRISGVRPEQVIGIGVDFTSCTILPVDAKGQPLCVQERYRNEPHAYVKLWKHHAAQEEANRINEWAKESGETFLARYGGKSSSEWMVAKVWQVLNEAPEIYQAAYRFVEAGDWIVQQLTGNWVRSNCSAGYKAFWHKQDGYPPRQFFKQLDPRLEDLTDTKLAGDVLPLGTRAGELSAEAAQLTGLCPGTAVAVATIDAHAGVAGSGAVRSGQMVMAMGTSLCLLVLSHNEVSVEGVSGVVEDGMITGLYGYEAGQPAVGDLFGWYCDQAVPGYVQEAAAKEGVSVHTWLEQRAAELKPGQHGLMAVDWWNGNRSVLEDADLSGLIVGLTLQTKPPEIYRALLESTAFGTRKIMEAFEEAGVHVNEIFACGGLPKRNRLFMQIYADVTGREIKIAAAAETTALGAAIHGAVAAGTERGGYPDLAAAAIQMAKVREETFRPIPENVAVYDDLYRQYIRLHDVFGRGGLVMKELKRIKRKLSNHSE</sequence>
<dbReference type="InterPro" id="IPR018485">
    <property type="entry name" value="FGGY_C"/>
</dbReference>
<dbReference type="AlphaFoldDB" id="A0A1I3ZHC0"/>
<protein>
    <recommendedName>
        <fullName evidence="7 8">Ribulokinase</fullName>
        <ecNumber evidence="7 8">2.7.1.16</ecNumber>
    </recommendedName>
</protein>
<evidence type="ECO:0000313" key="13">
    <source>
        <dbReference type="Proteomes" id="UP000198915"/>
    </source>
</evidence>
<keyword evidence="6 7" id="KW-0119">Carbohydrate metabolism</keyword>
<dbReference type="GO" id="GO:0019150">
    <property type="term" value="F:D-ribulokinase activity"/>
    <property type="evidence" value="ECO:0007669"/>
    <property type="project" value="TreeGrafter"/>
</dbReference>
<dbReference type="RefSeq" id="WP_092272764.1">
    <property type="nucleotide sequence ID" value="NZ_FORT01000013.1"/>
</dbReference>
<dbReference type="EC" id="2.7.1.16" evidence="7 8"/>
<dbReference type="PIRSF" id="PIRSF000538">
    <property type="entry name" value="GlpK"/>
    <property type="match status" value="1"/>
</dbReference>
<comment type="catalytic activity">
    <reaction evidence="7 9">
        <text>L-ribulose + ATP = L-ribulose 5-phosphate + ADP + H(+)</text>
        <dbReference type="Rhea" id="RHEA:22072"/>
        <dbReference type="ChEBI" id="CHEBI:15378"/>
        <dbReference type="ChEBI" id="CHEBI:16880"/>
        <dbReference type="ChEBI" id="CHEBI:30616"/>
        <dbReference type="ChEBI" id="CHEBI:58226"/>
        <dbReference type="ChEBI" id="CHEBI:456216"/>
        <dbReference type="EC" id="2.7.1.16"/>
    </reaction>
</comment>
<dbReference type="PANTHER" id="PTHR43435">
    <property type="entry name" value="RIBULOKINASE"/>
    <property type="match status" value="1"/>
</dbReference>
<dbReference type="Gene3D" id="3.30.420.40">
    <property type="match status" value="2"/>
</dbReference>
<dbReference type="NCBIfam" id="TIGR01234">
    <property type="entry name" value="L-ribulokinase"/>
    <property type="match status" value="1"/>
</dbReference>
<dbReference type="Pfam" id="PF00370">
    <property type="entry name" value="FGGY_N"/>
    <property type="match status" value="1"/>
</dbReference>
<dbReference type="HAMAP" id="MF_00520">
    <property type="entry name" value="Ribulokinase"/>
    <property type="match status" value="1"/>
</dbReference>
<evidence type="ECO:0000256" key="2">
    <source>
        <dbReference type="ARBA" id="ARBA00022741"/>
    </source>
</evidence>
<evidence type="ECO:0000256" key="5">
    <source>
        <dbReference type="ARBA" id="ARBA00022935"/>
    </source>
</evidence>
<name>A0A1I3ZHC0_9BACL</name>
<dbReference type="UniPathway" id="UPA00145">
    <property type="reaction ID" value="UER00566"/>
</dbReference>
<dbReference type="GO" id="GO:0005737">
    <property type="term" value="C:cytoplasm"/>
    <property type="evidence" value="ECO:0007669"/>
    <property type="project" value="TreeGrafter"/>
</dbReference>
<dbReference type="InterPro" id="IPR043129">
    <property type="entry name" value="ATPase_NBD"/>
</dbReference>
<keyword evidence="13" id="KW-1185">Reference proteome</keyword>
<dbReference type="GO" id="GO:0005524">
    <property type="term" value="F:ATP binding"/>
    <property type="evidence" value="ECO:0007669"/>
    <property type="project" value="UniProtKB-UniRule"/>
</dbReference>
<dbReference type="EMBL" id="FORT01000013">
    <property type="protein sequence ID" value="SFK43422.1"/>
    <property type="molecule type" value="Genomic_DNA"/>
</dbReference>
<dbReference type="GO" id="GO:0019569">
    <property type="term" value="P:L-arabinose catabolic process to D-xylulose 5-phosphate"/>
    <property type="evidence" value="ECO:0007669"/>
    <property type="project" value="UniProtKB-UniRule"/>
</dbReference>